<protein>
    <submittedName>
        <fullName evidence="2">Uncharacterized protein</fullName>
    </submittedName>
</protein>
<organism evidence="2 3">
    <name type="scientific">Ataeniobius toweri</name>
    <dbReference type="NCBI Taxonomy" id="208326"/>
    <lineage>
        <taxon>Eukaryota</taxon>
        <taxon>Metazoa</taxon>
        <taxon>Chordata</taxon>
        <taxon>Craniata</taxon>
        <taxon>Vertebrata</taxon>
        <taxon>Euteleostomi</taxon>
        <taxon>Actinopterygii</taxon>
        <taxon>Neopterygii</taxon>
        <taxon>Teleostei</taxon>
        <taxon>Neoteleostei</taxon>
        <taxon>Acanthomorphata</taxon>
        <taxon>Ovalentaria</taxon>
        <taxon>Atherinomorphae</taxon>
        <taxon>Cyprinodontiformes</taxon>
        <taxon>Goodeidae</taxon>
        <taxon>Ataeniobius</taxon>
    </lineage>
</organism>
<evidence type="ECO:0000256" key="1">
    <source>
        <dbReference type="SAM" id="MobiDB-lite"/>
    </source>
</evidence>
<gene>
    <name evidence="2" type="ORF">ATANTOWER_013186</name>
</gene>
<reference evidence="2 3" key="1">
    <citation type="submission" date="2021-07" db="EMBL/GenBank/DDBJ databases">
        <authorList>
            <person name="Palmer J.M."/>
        </authorList>
    </citation>
    <scope>NUCLEOTIDE SEQUENCE [LARGE SCALE GENOMIC DNA]</scope>
    <source>
        <strain evidence="2 3">AT_MEX2019</strain>
        <tissue evidence="2">Muscle</tissue>
    </source>
</reference>
<dbReference type="EMBL" id="JAHUTI010019948">
    <property type="protein sequence ID" value="MED6238221.1"/>
    <property type="molecule type" value="Genomic_DNA"/>
</dbReference>
<keyword evidence="3" id="KW-1185">Reference proteome</keyword>
<accession>A0ABU7AJ41</accession>
<comment type="caution">
    <text evidence="2">The sequence shown here is derived from an EMBL/GenBank/DDBJ whole genome shotgun (WGS) entry which is preliminary data.</text>
</comment>
<name>A0ABU7AJ41_9TELE</name>
<evidence type="ECO:0000313" key="3">
    <source>
        <dbReference type="Proteomes" id="UP001345963"/>
    </source>
</evidence>
<sequence>MLFSASDKKRSPKKRLLLQLLNGSRLSRIISLPRIPLSSKPSKRPIRPRPLGQSTNGTAARGHMTRTWRLSTCRSQRQADIQTDCNVKQTRPELCLCMDSDLAKLCLCWAVAPNSTVHQEGDQ</sequence>
<dbReference type="Proteomes" id="UP001345963">
    <property type="component" value="Unassembled WGS sequence"/>
</dbReference>
<feature type="region of interest" description="Disordered" evidence="1">
    <location>
        <begin position="36"/>
        <end position="65"/>
    </location>
</feature>
<evidence type="ECO:0000313" key="2">
    <source>
        <dbReference type="EMBL" id="MED6238221.1"/>
    </source>
</evidence>
<proteinExistence type="predicted"/>